<evidence type="ECO:0000313" key="2">
    <source>
        <dbReference type="EMBL" id="SMC91790.1"/>
    </source>
</evidence>
<dbReference type="PANTHER" id="PTHR43245">
    <property type="entry name" value="BIFUNCTIONAL POLYMYXIN RESISTANCE PROTEIN ARNA"/>
    <property type="match status" value="1"/>
</dbReference>
<dbReference type="OrthoDB" id="9801785at2"/>
<dbReference type="InterPro" id="IPR050177">
    <property type="entry name" value="Lipid_A_modif_metabolic_enz"/>
</dbReference>
<organism evidence="2 3">
    <name type="scientific">Desulfocicer vacuolatum DSM 3385</name>
    <dbReference type="NCBI Taxonomy" id="1121400"/>
    <lineage>
        <taxon>Bacteria</taxon>
        <taxon>Pseudomonadati</taxon>
        <taxon>Thermodesulfobacteriota</taxon>
        <taxon>Desulfobacteria</taxon>
        <taxon>Desulfobacterales</taxon>
        <taxon>Desulfobacteraceae</taxon>
        <taxon>Desulfocicer</taxon>
    </lineage>
</organism>
<evidence type="ECO:0000259" key="1">
    <source>
        <dbReference type="Pfam" id="PF01370"/>
    </source>
</evidence>
<reference evidence="2 3" key="1">
    <citation type="submission" date="2017-04" db="EMBL/GenBank/DDBJ databases">
        <authorList>
            <person name="Afonso C.L."/>
            <person name="Miller P.J."/>
            <person name="Scott M.A."/>
            <person name="Spackman E."/>
            <person name="Goraichik I."/>
            <person name="Dimitrov K.M."/>
            <person name="Suarez D.L."/>
            <person name="Swayne D.E."/>
        </authorList>
    </citation>
    <scope>NUCLEOTIDE SEQUENCE [LARGE SCALE GENOMIC DNA]</scope>
    <source>
        <strain evidence="2 3">DSM 3385</strain>
    </source>
</reference>
<dbReference type="STRING" id="1121400.SAMN02746065_11521"/>
<dbReference type="Proteomes" id="UP000192418">
    <property type="component" value="Unassembled WGS sequence"/>
</dbReference>
<feature type="domain" description="NAD-dependent epimerase/dehydratase" evidence="1">
    <location>
        <begin position="6"/>
        <end position="231"/>
    </location>
</feature>
<accession>A0A1W2D2R1</accession>
<evidence type="ECO:0000313" key="3">
    <source>
        <dbReference type="Proteomes" id="UP000192418"/>
    </source>
</evidence>
<dbReference type="InterPro" id="IPR001509">
    <property type="entry name" value="Epimerase_deHydtase"/>
</dbReference>
<dbReference type="InterPro" id="IPR036291">
    <property type="entry name" value="NAD(P)-bd_dom_sf"/>
</dbReference>
<proteinExistence type="predicted"/>
<dbReference type="AlphaFoldDB" id="A0A1W2D2R1"/>
<name>A0A1W2D2R1_9BACT</name>
<dbReference type="RefSeq" id="WP_084070000.1">
    <property type="nucleotide sequence ID" value="NZ_FWXY01000015.1"/>
</dbReference>
<dbReference type="Pfam" id="PF01370">
    <property type="entry name" value="Epimerase"/>
    <property type="match status" value="1"/>
</dbReference>
<dbReference type="EMBL" id="FWXY01000015">
    <property type="protein sequence ID" value="SMC91790.1"/>
    <property type="molecule type" value="Genomic_DNA"/>
</dbReference>
<dbReference type="SUPFAM" id="SSF51735">
    <property type="entry name" value="NAD(P)-binding Rossmann-fold domains"/>
    <property type="match status" value="1"/>
</dbReference>
<keyword evidence="3" id="KW-1185">Reference proteome</keyword>
<dbReference type="Gene3D" id="3.40.50.720">
    <property type="entry name" value="NAD(P)-binding Rossmann-like Domain"/>
    <property type="match status" value="1"/>
</dbReference>
<protein>
    <submittedName>
        <fullName evidence="2">Nucleoside-diphosphate-sugar epimerase</fullName>
    </submittedName>
</protein>
<gene>
    <name evidence="2" type="ORF">SAMN02746065_11521</name>
</gene>
<sequence>MMKNTILITGATGYLGSALCVDLCCDHNIIGLSLRTPSKRLVAAAPSVQWEKGDVVEPGCLSCIFKASASQGKPIDYVIHFAAYTDYGEKWHDEYSNTNVLGTRNIIDIACEAGVKRLLFAGSIAALQPLHPGEALTEKSSVYGDIAYSRSKAMGEQLLFNNSDRMRIVILRLGGVFTDWCELPPLFSVMNLWSKPVVGRMLPGQGNSGFPYIHRKDVVKIVRRIIDLDDRLERFEILFASQSGCTLHKDLFPAIRRECGPGFSTTPVNIPPFFAKIILHAKYIINTLLKKRTYERAWMIKYIDHPLRVDTTYSRNKLMLSPRKDIDILTYLPILMRNFRHHHQTWLRRNINRNDQKYDYYPD</sequence>